<organism evidence="1 2">
    <name type="scientific">Deinococcus xinjiangensis</name>
    <dbReference type="NCBI Taxonomy" id="457454"/>
    <lineage>
        <taxon>Bacteria</taxon>
        <taxon>Thermotogati</taxon>
        <taxon>Deinococcota</taxon>
        <taxon>Deinococci</taxon>
        <taxon>Deinococcales</taxon>
        <taxon>Deinococcaceae</taxon>
        <taxon>Deinococcus</taxon>
    </lineage>
</organism>
<evidence type="ECO:0000313" key="1">
    <source>
        <dbReference type="EMBL" id="GAA5501715.1"/>
    </source>
</evidence>
<protein>
    <submittedName>
        <fullName evidence="1">Uncharacterized protein</fullName>
    </submittedName>
</protein>
<sequence>MVRPFEALKGKVNMSIFSGTLEIDAQLILQTTDSKAITCYWCQKIAAASQDGRTLKEIAEFLYLPLPVACKLVLKGVESGWFVVNSKLNDVLEPPSAGHPLWHEVQITLSRAVGEKSNGLLQDAARMTKQQVGHLSLGELPNFLIALELLLSEQDRQYLLPALDGLRERHTAA</sequence>
<dbReference type="EMBL" id="BAABRN010000012">
    <property type="protein sequence ID" value="GAA5501715.1"/>
    <property type="molecule type" value="Genomic_DNA"/>
</dbReference>
<dbReference type="RefSeq" id="WP_353541682.1">
    <property type="nucleotide sequence ID" value="NZ_BAABRN010000012.1"/>
</dbReference>
<keyword evidence="2" id="KW-1185">Reference proteome</keyword>
<dbReference type="Proteomes" id="UP001458946">
    <property type="component" value="Unassembled WGS sequence"/>
</dbReference>
<gene>
    <name evidence="1" type="ORF">Dxin01_01454</name>
</gene>
<reference evidence="1 2" key="1">
    <citation type="submission" date="2024-02" db="EMBL/GenBank/DDBJ databases">
        <title>Deinococcus xinjiangensis NBRC 107630.</title>
        <authorList>
            <person name="Ichikawa N."/>
            <person name="Katano-Makiyama Y."/>
            <person name="Hidaka K."/>
        </authorList>
    </citation>
    <scope>NUCLEOTIDE SEQUENCE [LARGE SCALE GENOMIC DNA]</scope>
    <source>
        <strain evidence="1 2">NBRC 107630</strain>
    </source>
</reference>
<accession>A0ABP9VB00</accession>
<comment type="caution">
    <text evidence="1">The sequence shown here is derived from an EMBL/GenBank/DDBJ whole genome shotgun (WGS) entry which is preliminary data.</text>
</comment>
<name>A0ABP9VB00_9DEIO</name>
<evidence type="ECO:0000313" key="2">
    <source>
        <dbReference type="Proteomes" id="UP001458946"/>
    </source>
</evidence>
<proteinExistence type="predicted"/>